<proteinExistence type="predicted"/>
<accession>A0A8J9Y9E6</accession>
<dbReference type="AlphaFoldDB" id="A0A8J9Y9E6"/>
<dbReference type="Proteomes" id="UP000838878">
    <property type="component" value="Chromosome 12"/>
</dbReference>
<name>A0A8J9Y9E6_9NEOP</name>
<feature type="non-terminal residue" evidence="1">
    <location>
        <position position="86"/>
    </location>
</feature>
<evidence type="ECO:0000313" key="1">
    <source>
        <dbReference type="EMBL" id="CAH0718156.1"/>
    </source>
</evidence>
<protein>
    <submittedName>
        <fullName evidence="1">Uncharacterized protein</fullName>
    </submittedName>
</protein>
<keyword evidence="2" id="KW-1185">Reference proteome</keyword>
<sequence>MISVIKSILCPSQGLKIFGDLSLRSVVGAMLRDERSWSAMVSFSEAVISLKETAEREREANALADPLRRRRLGERRRRYAHLLPPP</sequence>
<dbReference type="EMBL" id="OV170232">
    <property type="protein sequence ID" value="CAH0718156.1"/>
    <property type="molecule type" value="Genomic_DNA"/>
</dbReference>
<gene>
    <name evidence="1" type="ORF">BINO364_LOCUS4684</name>
</gene>
<dbReference type="OrthoDB" id="7480128at2759"/>
<evidence type="ECO:0000313" key="2">
    <source>
        <dbReference type="Proteomes" id="UP000838878"/>
    </source>
</evidence>
<reference evidence="1" key="1">
    <citation type="submission" date="2021-12" db="EMBL/GenBank/DDBJ databases">
        <authorList>
            <person name="Martin H S."/>
        </authorList>
    </citation>
    <scope>NUCLEOTIDE SEQUENCE</scope>
</reference>
<organism evidence="1 2">
    <name type="scientific">Brenthis ino</name>
    <name type="common">lesser marbled fritillary</name>
    <dbReference type="NCBI Taxonomy" id="405034"/>
    <lineage>
        <taxon>Eukaryota</taxon>
        <taxon>Metazoa</taxon>
        <taxon>Ecdysozoa</taxon>
        <taxon>Arthropoda</taxon>
        <taxon>Hexapoda</taxon>
        <taxon>Insecta</taxon>
        <taxon>Pterygota</taxon>
        <taxon>Neoptera</taxon>
        <taxon>Endopterygota</taxon>
        <taxon>Lepidoptera</taxon>
        <taxon>Glossata</taxon>
        <taxon>Ditrysia</taxon>
        <taxon>Papilionoidea</taxon>
        <taxon>Nymphalidae</taxon>
        <taxon>Heliconiinae</taxon>
        <taxon>Argynnini</taxon>
        <taxon>Brenthis</taxon>
    </lineage>
</organism>